<evidence type="ECO:0000256" key="5">
    <source>
        <dbReference type="ARBA" id="ARBA00022448"/>
    </source>
</evidence>
<reference evidence="11" key="1">
    <citation type="submission" date="2017-02" db="EMBL/GenBank/DDBJ databases">
        <authorList>
            <person name="Varghese N."/>
            <person name="Submissions S."/>
        </authorList>
    </citation>
    <scope>NUCLEOTIDE SEQUENCE [LARGE SCALE GENOMIC DNA]</scope>
    <source>
        <strain evidence="11">ATCC 27094</strain>
    </source>
</reference>
<evidence type="ECO:0000256" key="7">
    <source>
        <dbReference type="ARBA" id="ARBA00022764"/>
    </source>
</evidence>
<keyword evidence="7" id="KW-0574">Periplasm</keyword>
<evidence type="ECO:0000256" key="2">
    <source>
        <dbReference type="ARBA" id="ARBA00008520"/>
    </source>
</evidence>
<organism evidence="10 11">
    <name type="scientific">Enhydrobacter aerosaccus</name>
    <dbReference type="NCBI Taxonomy" id="225324"/>
    <lineage>
        <taxon>Bacteria</taxon>
        <taxon>Pseudomonadati</taxon>
        <taxon>Pseudomonadota</taxon>
        <taxon>Alphaproteobacteria</taxon>
        <taxon>Hyphomicrobiales</taxon>
        <taxon>Enhydrobacter</taxon>
    </lineage>
</organism>
<dbReference type="PANTHER" id="PTHR43649:SF31">
    <property type="entry name" value="SN-GLYCEROL-3-PHOSPHATE-BINDING PERIPLASMIC PROTEIN UGPB"/>
    <property type="match status" value="1"/>
</dbReference>
<dbReference type="EMBL" id="FUWJ01000010">
    <property type="protein sequence ID" value="SKA32341.1"/>
    <property type="molecule type" value="Genomic_DNA"/>
</dbReference>
<comment type="subcellular location">
    <subcellularLocation>
        <location evidence="1">Periplasm</location>
    </subcellularLocation>
</comment>
<dbReference type="CDD" id="cd14748">
    <property type="entry name" value="PBP2_UgpB"/>
    <property type="match status" value="1"/>
</dbReference>
<evidence type="ECO:0000256" key="3">
    <source>
        <dbReference type="ARBA" id="ARBA00011557"/>
    </source>
</evidence>
<accession>A0A1T4SWP3</accession>
<dbReference type="RefSeq" id="WP_085936953.1">
    <property type="nucleotide sequence ID" value="NZ_FUWJ01000010.1"/>
</dbReference>
<evidence type="ECO:0000256" key="9">
    <source>
        <dbReference type="SAM" id="SignalP"/>
    </source>
</evidence>
<name>A0A1T4SWP3_9HYPH</name>
<comment type="function">
    <text evidence="8">Part of the ABC transporter complex UgpBAEC involved in sn-glycerol-3-phosphate (G3P) import. Binds G3P.</text>
</comment>
<dbReference type="OrthoDB" id="9762335at2"/>
<dbReference type="InterPro" id="IPR006059">
    <property type="entry name" value="SBP"/>
</dbReference>
<evidence type="ECO:0000313" key="10">
    <source>
        <dbReference type="EMBL" id="SKA32341.1"/>
    </source>
</evidence>
<dbReference type="STRING" id="225324.SAMN02745126_05219"/>
<evidence type="ECO:0000256" key="8">
    <source>
        <dbReference type="ARBA" id="ARBA00034473"/>
    </source>
</evidence>
<dbReference type="AlphaFoldDB" id="A0A1T4SWP3"/>
<proteinExistence type="inferred from homology"/>
<keyword evidence="11" id="KW-1185">Reference proteome</keyword>
<evidence type="ECO:0000256" key="1">
    <source>
        <dbReference type="ARBA" id="ARBA00004418"/>
    </source>
</evidence>
<dbReference type="InterPro" id="IPR050490">
    <property type="entry name" value="Bact_solute-bd_prot1"/>
</dbReference>
<keyword evidence="6 9" id="KW-0732">Signal</keyword>
<dbReference type="NCBIfam" id="NF008211">
    <property type="entry name" value="PRK10974.1"/>
    <property type="match status" value="1"/>
</dbReference>
<dbReference type="Gene3D" id="3.40.190.10">
    <property type="entry name" value="Periplasmic binding protein-like II"/>
    <property type="match status" value="2"/>
</dbReference>
<protein>
    <recommendedName>
        <fullName evidence="4">sn-glycerol-3-phosphate-binding periplasmic protein UgpB</fullName>
    </recommendedName>
</protein>
<dbReference type="SUPFAM" id="SSF53850">
    <property type="entry name" value="Periplasmic binding protein-like II"/>
    <property type="match status" value="1"/>
</dbReference>
<evidence type="ECO:0000256" key="6">
    <source>
        <dbReference type="ARBA" id="ARBA00022729"/>
    </source>
</evidence>
<sequence length="438" mass="47645">MSRTLLSSVAAIVALASAHGAAAQTEIQWWHAMGGKLGEAVNAMTDEFNKSQSEYKVVPVFKGTYTETLTAAVAAFRAKQGPHIVQVFEVGTANMMAAKGAVYPVYQLMADTKEPFDPKAFLGPVYGYYSTTDGKLLSMPFNSSTPVFYWNKEMFQKAGLDPNTPPKTWKEVGDAAAKLVASGAKCGLTSAWQTWVLLENYGAWHNLPFATLQNGFGGLGTELKFNDEPRIKLISMLADWTKDKRFVYGGREDKPTPLMASGDCGMELTSSGSASTLLASLGPDKLGIGMMPYSPEVRAEPQNSIIGGATLWVLQGHPKEEYKGVAKFLNFVSSPEVAAKWHQTTGYVPITFAAAKLTEESGFYKKNPGRDVAVKELTLNPPTENSKGLRLGNFVQIRDAEDEELEAVWTGKKDAKTALDDAVKRGNELLRKFEAANK</sequence>
<feature type="signal peptide" evidence="9">
    <location>
        <begin position="1"/>
        <end position="23"/>
    </location>
</feature>
<dbReference type="Proteomes" id="UP000190092">
    <property type="component" value="Unassembled WGS sequence"/>
</dbReference>
<dbReference type="PANTHER" id="PTHR43649">
    <property type="entry name" value="ARABINOSE-BINDING PROTEIN-RELATED"/>
    <property type="match status" value="1"/>
</dbReference>
<dbReference type="GO" id="GO:0042597">
    <property type="term" value="C:periplasmic space"/>
    <property type="evidence" value="ECO:0007669"/>
    <property type="project" value="UniProtKB-SubCell"/>
</dbReference>
<gene>
    <name evidence="10" type="ORF">SAMN02745126_05219</name>
</gene>
<evidence type="ECO:0000256" key="4">
    <source>
        <dbReference type="ARBA" id="ARBA00017470"/>
    </source>
</evidence>
<comment type="subunit">
    <text evidence="3">The complex is composed of two ATP-binding proteins (UgpC), two transmembrane proteins (UgpA and UgpE) and a solute-binding protein (UgpB).</text>
</comment>
<comment type="similarity">
    <text evidence="2">Belongs to the bacterial solute-binding protein 1 family.</text>
</comment>
<keyword evidence="5" id="KW-0813">Transport</keyword>
<feature type="chain" id="PRO_5012097537" description="sn-glycerol-3-phosphate-binding periplasmic protein UgpB" evidence="9">
    <location>
        <begin position="24"/>
        <end position="438"/>
    </location>
</feature>
<evidence type="ECO:0000313" key="11">
    <source>
        <dbReference type="Proteomes" id="UP000190092"/>
    </source>
</evidence>
<dbReference type="Pfam" id="PF13416">
    <property type="entry name" value="SBP_bac_8"/>
    <property type="match status" value="1"/>
</dbReference>